<proteinExistence type="predicted"/>
<keyword evidence="1" id="KW-0732">Signal</keyword>
<dbReference type="EMBL" id="JBHSGO010000172">
    <property type="protein sequence ID" value="MFC4666091.1"/>
    <property type="molecule type" value="Genomic_DNA"/>
</dbReference>
<accession>A0ABV9K8T6</accession>
<dbReference type="InterPro" id="IPR038670">
    <property type="entry name" value="HslJ-like_sf"/>
</dbReference>
<dbReference type="PROSITE" id="PS51257">
    <property type="entry name" value="PROKAR_LIPOPROTEIN"/>
    <property type="match status" value="1"/>
</dbReference>
<dbReference type="RefSeq" id="WP_380078820.1">
    <property type="nucleotide sequence ID" value="NZ_JBHSGO010000172.1"/>
</dbReference>
<gene>
    <name evidence="3" type="ORF">ACFO3G_05695</name>
</gene>
<keyword evidence="4" id="KW-1185">Reference proteome</keyword>
<feature type="domain" description="DUF306" evidence="2">
    <location>
        <begin position="33"/>
        <end position="126"/>
    </location>
</feature>
<dbReference type="Proteomes" id="UP001596020">
    <property type="component" value="Unassembled WGS sequence"/>
</dbReference>
<feature type="signal peptide" evidence="1">
    <location>
        <begin position="1"/>
        <end position="18"/>
    </location>
</feature>
<protein>
    <submittedName>
        <fullName evidence="3">META domain-containing protein</fullName>
    </submittedName>
</protein>
<dbReference type="Gene3D" id="2.40.128.270">
    <property type="match status" value="1"/>
</dbReference>
<comment type="caution">
    <text evidence="3">The sequence shown here is derived from an EMBL/GenBank/DDBJ whole genome shotgun (WGS) entry which is preliminary data.</text>
</comment>
<organism evidence="3 4">
    <name type="scientific">Falsiporphyromonas endometrii</name>
    <dbReference type="NCBI Taxonomy" id="1387297"/>
    <lineage>
        <taxon>Bacteria</taxon>
        <taxon>Pseudomonadati</taxon>
        <taxon>Bacteroidota</taxon>
        <taxon>Bacteroidia</taxon>
        <taxon>Bacteroidales</taxon>
        <taxon>Porphyromonadaceae</taxon>
        <taxon>Falsiporphyromonas</taxon>
    </lineage>
</organism>
<dbReference type="Pfam" id="PF03724">
    <property type="entry name" value="META"/>
    <property type="match status" value="1"/>
</dbReference>
<sequence length="146" mass="16172">MKRIIWIVGIIMASVLMTSCCCKKSCSSNSLAGTWKFQIDNPSLKLDADQLTINFDLTEKRVGGIGICNSFGAQIEELDMNNKTIKVGGVMSTRVACTNQMYEVGLISVINNATRFDVNGDKLTIYYSIPDSEEQKASFVRVKDKK</sequence>
<feature type="chain" id="PRO_5046595715" evidence="1">
    <location>
        <begin position="19"/>
        <end position="146"/>
    </location>
</feature>
<evidence type="ECO:0000256" key="1">
    <source>
        <dbReference type="SAM" id="SignalP"/>
    </source>
</evidence>
<dbReference type="InterPro" id="IPR005184">
    <property type="entry name" value="DUF306_Meta_HslJ"/>
</dbReference>
<evidence type="ECO:0000313" key="3">
    <source>
        <dbReference type="EMBL" id="MFC4666091.1"/>
    </source>
</evidence>
<name>A0ABV9K8T6_9PORP</name>
<evidence type="ECO:0000313" key="4">
    <source>
        <dbReference type="Proteomes" id="UP001596020"/>
    </source>
</evidence>
<reference evidence="4" key="1">
    <citation type="journal article" date="2019" name="Int. J. Syst. Evol. Microbiol.">
        <title>The Global Catalogue of Microorganisms (GCM) 10K type strain sequencing project: providing services to taxonomists for standard genome sequencing and annotation.</title>
        <authorList>
            <consortium name="The Broad Institute Genomics Platform"/>
            <consortium name="The Broad Institute Genome Sequencing Center for Infectious Disease"/>
            <person name="Wu L."/>
            <person name="Ma J."/>
        </authorList>
    </citation>
    <scope>NUCLEOTIDE SEQUENCE [LARGE SCALE GENOMIC DNA]</scope>
    <source>
        <strain evidence="4">CGMCC 4.7357</strain>
    </source>
</reference>
<evidence type="ECO:0000259" key="2">
    <source>
        <dbReference type="Pfam" id="PF03724"/>
    </source>
</evidence>